<protein>
    <recommendedName>
        <fullName evidence="2">Four helix bundle protein</fullName>
    </recommendedName>
</protein>
<gene>
    <name evidence="1" type="ORF">S06H3_15862</name>
</gene>
<name>X1L1H3_9ZZZZ</name>
<dbReference type="AlphaFoldDB" id="X1L1H3"/>
<dbReference type="Gene3D" id="1.20.1440.60">
    <property type="entry name" value="23S rRNA-intervening sequence"/>
    <property type="match status" value="1"/>
</dbReference>
<proteinExistence type="predicted"/>
<dbReference type="PANTHER" id="PTHR38471">
    <property type="entry name" value="FOUR HELIX BUNDLE PROTEIN"/>
    <property type="match status" value="1"/>
</dbReference>
<accession>X1L1H3</accession>
<comment type="caution">
    <text evidence="1">The sequence shown here is derived from an EMBL/GenBank/DDBJ whole genome shotgun (WGS) entry which is preliminary data.</text>
</comment>
<sequence>MPTIKSFEELPVWKDARKFANKIYNLTKKFPKEENYGLTSQITRAMVSIGSNIAEGFDRYSKKDFIKFLIITRGSISEIQNNLYIALDLKYINQNDFQETYALSKDLGKQINGFIKYLRSYDKNNSKDGKVNEEYYKYNFRTPNFLIGE</sequence>
<dbReference type="CDD" id="cd16377">
    <property type="entry name" value="23S_rRNA_IVP_like"/>
    <property type="match status" value="1"/>
</dbReference>
<reference evidence="1" key="1">
    <citation type="journal article" date="2014" name="Front. Microbiol.">
        <title>High frequency of phylogenetically diverse reductive dehalogenase-homologous genes in deep subseafloor sedimentary metagenomes.</title>
        <authorList>
            <person name="Kawai M."/>
            <person name="Futagami T."/>
            <person name="Toyoda A."/>
            <person name="Takaki Y."/>
            <person name="Nishi S."/>
            <person name="Hori S."/>
            <person name="Arai W."/>
            <person name="Tsubouchi T."/>
            <person name="Morono Y."/>
            <person name="Uchiyama I."/>
            <person name="Ito T."/>
            <person name="Fujiyama A."/>
            <person name="Inagaki F."/>
            <person name="Takami H."/>
        </authorList>
    </citation>
    <scope>NUCLEOTIDE SEQUENCE</scope>
    <source>
        <strain evidence="1">Expedition CK06-06</strain>
    </source>
</reference>
<dbReference type="SUPFAM" id="SSF158446">
    <property type="entry name" value="IVS-encoded protein-like"/>
    <property type="match status" value="1"/>
</dbReference>
<evidence type="ECO:0000313" key="1">
    <source>
        <dbReference type="EMBL" id="GAI13182.1"/>
    </source>
</evidence>
<evidence type="ECO:0008006" key="2">
    <source>
        <dbReference type="Google" id="ProtNLM"/>
    </source>
</evidence>
<dbReference type="Pfam" id="PF05635">
    <property type="entry name" value="23S_rRNA_IVP"/>
    <property type="match status" value="1"/>
</dbReference>
<dbReference type="EMBL" id="BARV01007821">
    <property type="protein sequence ID" value="GAI13182.1"/>
    <property type="molecule type" value="Genomic_DNA"/>
</dbReference>
<dbReference type="InterPro" id="IPR012657">
    <property type="entry name" value="23S_rRNA-intervening_sequence"/>
</dbReference>
<dbReference type="NCBIfam" id="TIGR02436">
    <property type="entry name" value="four helix bundle protein"/>
    <property type="match status" value="1"/>
</dbReference>
<dbReference type="PANTHER" id="PTHR38471:SF2">
    <property type="entry name" value="FOUR HELIX BUNDLE PROTEIN"/>
    <property type="match status" value="1"/>
</dbReference>
<organism evidence="1">
    <name type="scientific">marine sediment metagenome</name>
    <dbReference type="NCBI Taxonomy" id="412755"/>
    <lineage>
        <taxon>unclassified sequences</taxon>
        <taxon>metagenomes</taxon>
        <taxon>ecological metagenomes</taxon>
    </lineage>
</organism>
<dbReference type="InterPro" id="IPR036583">
    <property type="entry name" value="23S_rRNA_IVS_sf"/>
</dbReference>